<feature type="region of interest" description="Disordered" evidence="9">
    <location>
        <begin position="171"/>
        <end position="297"/>
    </location>
</feature>
<dbReference type="GO" id="GO:0006397">
    <property type="term" value="P:mRNA processing"/>
    <property type="evidence" value="ECO:0007669"/>
    <property type="project" value="UniProtKB-KW"/>
</dbReference>
<keyword evidence="7" id="KW-0539">Nucleus</keyword>
<dbReference type="PANTHER" id="PTHR12786:SF1">
    <property type="entry name" value="SPLICING REGULATOR SDE2"/>
    <property type="match status" value="1"/>
</dbReference>
<evidence type="ECO:0000313" key="12">
    <source>
        <dbReference type="EMBL" id="THD25246.1"/>
    </source>
</evidence>
<evidence type="ECO:0000256" key="1">
    <source>
        <dbReference type="ARBA" id="ARBA00004123"/>
    </source>
</evidence>
<proteinExistence type="inferred from homology"/>
<evidence type="ECO:0000256" key="3">
    <source>
        <dbReference type="ARBA" id="ARBA00008726"/>
    </source>
</evidence>
<evidence type="ECO:0000256" key="9">
    <source>
        <dbReference type="SAM" id="MobiDB-lite"/>
    </source>
</evidence>
<evidence type="ECO:0000259" key="10">
    <source>
        <dbReference type="Pfam" id="PF13297"/>
    </source>
</evidence>
<evidence type="ECO:0000256" key="2">
    <source>
        <dbReference type="ARBA" id="ARBA00004496"/>
    </source>
</evidence>
<organism evidence="12 13">
    <name type="scientific">Fasciola hepatica</name>
    <name type="common">Liver fluke</name>
    <dbReference type="NCBI Taxonomy" id="6192"/>
    <lineage>
        <taxon>Eukaryota</taxon>
        <taxon>Metazoa</taxon>
        <taxon>Spiralia</taxon>
        <taxon>Lophotrochozoa</taxon>
        <taxon>Platyhelminthes</taxon>
        <taxon>Trematoda</taxon>
        <taxon>Digenea</taxon>
        <taxon>Plagiorchiida</taxon>
        <taxon>Echinostomata</taxon>
        <taxon>Echinostomatoidea</taxon>
        <taxon>Fasciolidae</taxon>
        <taxon>Fasciola</taxon>
    </lineage>
</organism>
<evidence type="ECO:0000259" key="11">
    <source>
        <dbReference type="Pfam" id="PF22782"/>
    </source>
</evidence>
<dbReference type="EMBL" id="JXXN02001224">
    <property type="protein sequence ID" value="THD25246.1"/>
    <property type="molecule type" value="Genomic_DNA"/>
</dbReference>
<evidence type="ECO:0000256" key="8">
    <source>
        <dbReference type="ARBA" id="ARBA00023306"/>
    </source>
</evidence>
<gene>
    <name evidence="12" type="ORF">D915_003677</name>
</gene>
<keyword evidence="13" id="KW-1185">Reference proteome</keyword>
<keyword evidence="6" id="KW-0508">mRNA splicing</keyword>
<feature type="compositionally biased region" description="Low complexity" evidence="9">
    <location>
        <begin position="200"/>
        <end position="212"/>
    </location>
</feature>
<feature type="domain" description="SDE2/SF3A3 SAP" evidence="10">
    <location>
        <begin position="290"/>
        <end position="349"/>
    </location>
</feature>
<keyword evidence="5" id="KW-0507">mRNA processing</keyword>
<keyword evidence="8" id="KW-0131">Cell cycle</keyword>
<dbReference type="Proteomes" id="UP000230066">
    <property type="component" value="Unassembled WGS sequence"/>
</dbReference>
<evidence type="ECO:0000256" key="6">
    <source>
        <dbReference type="ARBA" id="ARBA00023187"/>
    </source>
</evidence>
<evidence type="ECO:0000256" key="7">
    <source>
        <dbReference type="ARBA" id="ARBA00023242"/>
    </source>
</evidence>
<evidence type="ECO:0000256" key="4">
    <source>
        <dbReference type="ARBA" id="ARBA00022490"/>
    </source>
</evidence>
<comment type="similarity">
    <text evidence="3">Belongs to the SDE2 family.</text>
</comment>
<feature type="domain" description="SDE2-like" evidence="11">
    <location>
        <begin position="57"/>
        <end position="158"/>
    </location>
</feature>
<dbReference type="GO" id="GO:0005737">
    <property type="term" value="C:cytoplasm"/>
    <property type="evidence" value="ECO:0007669"/>
    <property type="project" value="UniProtKB-SubCell"/>
</dbReference>
<protein>
    <submittedName>
        <fullName evidence="12">SDE2 telomere maintenance</fullName>
    </submittedName>
</protein>
<accession>A0A4E0RCR9</accession>
<dbReference type="GO" id="GO:0008380">
    <property type="term" value="P:RNA splicing"/>
    <property type="evidence" value="ECO:0007669"/>
    <property type="project" value="UniProtKB-KW"/>
</dbReference>
<feature type="compositionally biased region" description="Basic and acidic residues" evidence="9">
    <location>
        <begin position="227"/>
        <end position="237"/>
    </location>
</feature>
<dbReference type="PANTHER" id="PTHR12786">
    <property type="entry name" value="SPLICING FACTOR SF3A-RELATED"/>
    <property type="match status" value="1"/>
</dbReference>
<dbReference type="Pfam" id="PF22782">
    <property type="entry name" value="SDE2"/>
    <property type="match status" value="1"/>
</dbReference>
<dbReference type="InterPro" id="IPR053822">
    <property type="entry name" value="SDE2-like_dom"/>
</dbReference>
<sequence>MAQYTCQPLFHSPSSTPVKMEESEGDDIYYTCNGRLVYDLSDIPDGAVVHKHHRLRGGKGGFGSMLRAIGSQIEKTTNHEMCRDLSGRRMRDVNTERKLREWYAKASDREREKLERYHARRQRRQELLAKGPLPDHKFSDGKYERQKRKISYELHNALDVAVASILNEKRASASVSTSSSSSEPSKSKRSRLWIEKIDGDFSSSSSFSSGSSSDEDSNTLTQPTDQLTEKSDPERLDVSQSLASLREAHPEASVGPPESDKVGPSCAKVAAEPSSGETLPKPPEKPLTDEQLQTATDAHALEQFGMDALKETLIAKGIKCGGTLSERAARLFSIRDLAPEDYPAKLRAKPKSSKS</sequence>
<evidence type="ECO:0000313" key="13">
    <source>
        <dbReference type="Proteomes" id="UP000230066"/>
    </source>
</evidence>
<comment type="subcellular location">
    <subcellularLocation>
        <location evidence="2">Cytoplasm</location>
    </subcellularLocation>
    <subcellularLocation>
        <location evidence="1">Nucleus</location>
    </subcellularLocation>
</comment>
<dbReference type="AlphaFoldDB" id="A0A4E0RCR9"/>
<comment type="caution">
    <text evidence="12">The sequence shown here is derived from an EMBL/GenBank/DDBJ whole genome shotgun (WGS) entry which is preliminary data.</text>
</comment>
<name>A0A4E0RCR9_FASHE</name>
<reference evidence="12" key="1">
    <citation type="submission" date="2019-03" db="EMBL/GenBank/DDBJ databases">
        <title>Improved annotation for the trematode Fasciola hepatica.</title>
        <authorList>
            <person name="Choi Y.-J."/>
            <person name="Martin J."/>
            <person name="Mitreva M."/>
        </authorList>
    </citation>
    <scope>NUCLEOTIDE SEQUENCE [LARGE SCALE GENOMIC DNA]</scope>
</reference>
<evidence type="ECO:0000256" key="5">
    <source>
        <dbReference type="ARBA" id="ARBA00022664"/>
    </source>
</evidence>
<dbReference type="Pfam" id="PF13297">
    <property type="entry name" value="SDE2_2C"/>
    <property type="match status" value="1"/>
</dbReference>
<keyword evidence="4" id="KW-0963">Cytoplasm</keyword>
<dbReference type="GO" id="GO:0005634">
    <property type="term" value="C:nucleus"/>
    <property type="evidence" value="ECO:0007669"/>
    <property type="project" value="UniProtKB-SubCell"/>
</dbReference>
<dbReference type="InterPro" id="IPR025086">
    <property type="entry name" value="SDE2/SF3A3_SAP"/>
</dbReference>
<feature type="compositionally biased region" description="Low complexity" evidence="9">
    <location>
        <begin position="172"/>
        <end position="184"/>
    </location>
</feature>
<dbReference type="InterPro" id="IPR051421">
    <property type="entry name" value="RNA_Proc_DNA_Dmg_Regulator"/>
</dbReference>